<sequence>MSTNNGLPSFQQACLAADNTNSAIYLVGVSTTTPGRLEAHYIPINANSLLTSPISKLIATQIDPTSAWTSNSPKACFTYPSPSFSSSPSNPVMVVQFEPSKTQFTSFRPSDAGTMDVARNLTNPAFISPKLFSLSGYFGASVLTNYPTRTPLFALGTYTSSLSTTTQGYSIVFDTTGQGQAYPALGNVAPVLGPQDHILSLGSPYNVNLNGATLTPDALPVTMANTGYILDKGSDGSTVVYSITPDQSSMLHRVSITGGPPFSPFMAATALNKQIVTYSSNNSPLSSMTGPILNIFDIVTGTWSGPGLMDGSSPSSSAGGYPGYNQPAQQQEVPIGAIVGGAIGGLVVLTFSFFLYFSIKYRVVGSQQAASSGSRGGGPSMQSHRSGGSSATKSQVDRNTDRKS</sequence>
<feature type="compositionally biased region" description="Polar residues" evidence="1">
    <location>
        <begin position="384"/>
        <end position="394"/>
    </location>
</feature>
<evidence type="ECO:0000256" key="1">
    <source>
        <dbReference type="SAM" id="MobiDB-lite"/>
    </source>
</evidence>
<keyword evidence="4" id="KW-1185">Reference proteome</keyword>
<feature type="region of interest" description="Disordered" evidence="1">
    <location>
        <begin position="368"/>
        <end position="404"/>
    </location>
</feature>
<feature type="compositionally biased region" description="Basic and acidic residues" evidence="1">
    <location>
        <begin position="395"/>
        <end position="404"/>
    </location>
</feature>
<organism evidence="3 4">
    <name type="scientific">Linnemannia elongata AG-77</name>
    <dbReference type="NCBI Taxonomy" id="1314771"/>
    <lineage>
        <taxon>Eukaryota</taxon>
        <taxon>Fungi</taxon>
        <taxon>Fungi incertae sedis</taxon>
        <taxon>Mucoromycota</taxon>
        <taxon>Mortierellomycotina</taxon>
        <taxon>Mortierellomycetes</taxon>
        <taxon>Mortierellales</taxon>
        <taxon>Mortierellaceae</taxon>
        <taxon>Linnemannia</taxon>
    </lineage>
</organism>
<gene>
    <name evidence="3" type="ORF">K457DRAFT_15678</name>
</gene>
<dbReference type="AlphaFoldDB" id="A0A197K8U1"/>
<keyword evidence="2" id="KW-1133">Transmembrane helix</keyword>
<dbReference type="OrthoDB" id="2413248at2759"/>
<keyword evidence="2" id="KW-0812">Transmembrane</keyword>
<evidence type="ECO:0000256" key="2">
    <source>
        <dbReference type="SAM" id="Phobius"/>
    </source>
</evidence>
<evidence type="ECO:0000313" key="3">
    <source>
        <dbReference type="EMBL" id="OAQ33111.1"/>
    </source>
</evidence>
<protein>
    <submittedName>
        <fullName evidence="3">Uncharacterized protein</fullName>
    </submittedName>
</protein>
<reference evidence="3 4" key="1">
    <citation type="submission" date="2016-05" db="EMBL/GenBank/DDBJ databases">
        <title>Genome sequencing reveals origins of a unique bacterial endosymbiosis in the earliest lineages of terrestrial Fungi.</title>
        <authorList>
            <consortium name="DOE Joint Genome Institute"/>
            <person name="Uehling J."/>
            <person name="Gryganskyi A."/>
            <person name="Hameed K."/>
            <person name="Tschaplinski T."/>
            <person name="Misztal P."/>
            <person name="Wu S."/>
            <person name="Desiro A."/>
            <person name="Vande Pol N."/>
            <person name="Du Z.-Y."/>
            <person name="Zienkiewicz A."/>
            <person name="Zienkiewicz K."/>
            <person name="Morin E."/>
            <person name="Tisserant E."/>
            <person name="Splivallo R."/>
            <person name="Hainaut M."/>
            <person name="Henrissat B."/>
            <person name="Ohm R."/>
            <person name="Kuo A."/>
            <person name="Yan J."/>
            <person name="Lipzen A."/>
            <person name="Nolan M."/>
            <person name="Labutti K."/>
            <person name="Barry K."/>
            <person name="Goldstein A."/>
            <person name="Labbe J."/>
            <person name="Schadt C."/>
            <person name="Tuskan G."/>
            <person name="Grigoriev I."/>
            <person name="Martin F."/>
            <person name="Vilgalys R."/>
            <person name="Bonito G."/>
        </authorList>
    </citation>
    <scope>NUCLEOTIDE SEQUENCE [LARGE SCALE GENOMIC DNA]</scope>
    <source>
        <strain evidence="3 4">AG-77</strain>
    </source>
</reference>
<feature type="transmembrane region" description="Helical" evidence="2">
    <location>
        <begin position="335"/>
        <end position="357"/>
    </location>
</feature>
<dbReference type="Proteomes" id="UP000078512">
    <property type="component" value="Unassembled WGS sequence"/>
</dbReference>
<keyword evidence="2" id="KW-0472">Membrane</keyword>
<accession>A0A197K8U1</accession>
<name>A0A197K8U1_9FUNG</name>
<dbReference type="EMBL" id="KV442022">
    <property type="protein sequence ID" value="OAQ33111.1"/>
    <property type="molecule type" value="Genomic_DNA"/>
</dbReference>
<proteinExistence type="predicted"/>
<evidence type="ECO:0000313" key="4">
    <source>
        <dbReference type="Proteomes" id="UP000078512"/>
    </source>
</evidence>